<protein>
    <submittedName>
        <fullName evidence="3">Uncharacterized protein</fullName>
    </submittedName>
</protein>
<evidence type="ECO:0000313" key="3">
    <source>
        <dbReference type="EnsemblMetazoa" id="XP_022650072"/>
    </source>
</evidence>
<dbReference type="AlphaFoldDB" id="A0A7M7JRG9"/>
<keyword evidence="2" id="KW-0812">Transmembrane</keyword>
<dbReference type="EnsemblMetazoa" id="XM_022794337">
    <property type="protein sequence ID" value="XP_022650072"/>
    <property type="gene ID" value="LOC111245682"/>
</dbReference>
<keyword evidence="2" id="KW-1133">Transmembrane helix</keyword>
<dbReference type="GeneID" id="111245682"/>
<accession>A0A7M7JRG9</accession>
<proteinExistence type="predicted"/>
<dbReference type="InParanoid" id="A0A7M7JRG9"/>
<keyword evidence="4" id="KW-1185">Reference proteome</keyword>
<feature type="transmembrane region" description="Helical" evidence="2">
    <location>
        <begin position="250"/>
        <end position="270"/>
    </location>
</feature>
<feature type="region of interest" description="Disordered" evidence="1">
    <location>
        <begin position="308"/>
        <end position="337"/>
    </location>
</feature>
<evidence type="ECO:0000256" key="1">
    <source>
        <dbReference type="SAM" id="MobiDB-lite"/>
    </source>
</evidence>
<evidence type="ECO:0000313" key="4">
    <source>
        <dbReference type="Proteomes" id="UP000594260"/>
    </source>
</evidence>
<name>A0A7M7JRG9_VARDE</name>
<evidence type="ECO:0000256" key="2">
    <source>
        <dbReference type="SAM" id="Phobius"/>
    </source>
</evidence>
<organism evidence="3 4">
    <name type="scientific">Varroa destructor</name>
    <name type="common">Honeybee mite</name>
    <dbReference type="NCBI Taxonomy" id="109461"/>
    <lineage>
        <taxon>Eukaryota</taxon>
        <taxon>Metazoa</taxon>
        <taxon>Ecdysozoa</taxon>
        <taxon>Arthropoda</taxon>
        <taxon>Chelicerata</taxon>
        <taxon>Arachnida</taxon>
        <taxon>Acari</taxon>
        <taxon>Parasitiformes</taxon>
        <taxon>Mesostigmata</taxon>
        <taxon>Gamasina</taxon>
        <taxon>Dermanyssoidea</taxon>
        <taxon>Varroidae</taxon>
        <taxon>Varroa</taxon>
    </lineage>
</organism>
<reference evidence="3" key="1">
    <citation type="submission" date="2021-01" db="UniProtKB">
        <authorList>
            <consortium name="EnsemblMetazoa"/>
        </authorList>
    </citation>
    <scope>IDENTIFICATION</scope>
</reference>
<keyword evidence="2" id="KW-0472">Membrane</keyword>
<dbReference type="Proteomes" id="UP000594260">
    <property type="component" value="Unplaced"/>
</dbReference>
<sequence length="337" mass="38240">MGFLKVEVTAMKTAVCMYEMNDARNVPSSRSIGCAISTEPTSAASSTPVAASSCQELHPQLHLSTPAYPPITRMSRRHLHNRKYVRAPRYCTSRYHVYHPQRQHFQLVLCEPGLMVSARNVKTTIYTPKPLIVSTGNDIAHVLQHRNETRQTSMPLPRQYQFTGKQVICRSTRCLLQNDVTCVLFGNQAHSTAVHCTSSYLPSGYEFGQTRIHNCDNNNSSDTKPCFLEYTLIKTGPSYPGDENDHISSGILWSLFFLTFLMVGCFIYCWSYQLESFRCPPPLDYPGYPQFYAHYPRRPIYYVYAKRGRPNQKRSSAANKSTEDTDTKAMSIGSNND</sequence>
<dbReference type="KEGG" id="vde:111245682"/>
<dbReference type="RefSeq" id="XP_022650072.1">
    <property type="nucleotide sequence ID" value="XM_022794337.1"/>
</dbReference>